<evidence type="ECO:0000256" key="5">
    <source>
        <dbReference type="ARBA" id="ARBA00022989"/>
    </source>
</evidence>
<name>F7AV46_ORNAN</name>
<evidence type="ECO:0000259" key="16">
    <source>
        <dbReference type="Pfam" id="PF21605"/>
    </source>
</evidence>
<evidence type="ECO:0000256" key="6">
    <source>
        <dbReference type="ARBA" id="ARBA00023136"/>
    </source>
</evidence>
<sequence length="382" mass="43856">MGKEKPSSTEVLTPQLLIMKRLILTLFTLLLLRDLVISGGADSRKIIITQIINFNFEKTRINWTVTDNSARENLTFQYTLDGGSTWHLCPDYLFELGYKVGCLFQAEDETLEYSIHSGDELLYEQTLMTSSYIKPDSPKNLTFTWKESTVRIKCPNLNLGDLSYEIQYRSVFDDGWQSQEEEDCDIEAQGLDLEKCYTFRARVRAQEFGYGPDTYPSDWTPESLWRNGKSVDSCSVSPPARKILYLMSGLVTLVVTFLLLLLALWKSPRVKELIVPIIPDPKYIFPGLFDDHRGNFQEWIKETEDLMNPIDAECVEEPCVIEEELTVRPRRKENMVRDASRFQELPPSSEPAKDSHLSPPATDTVTFGNPKFVINENMYVVL</sequence>
<evidence type="ECO:0000256" key="2">
    <source>
        <dbReference type="ARBA" id="ARBA00008159"/>
    </source>
</evidence>
<dbReference type="AlphaFoldDB" id="F7AV46"/>
<evidence type="ECO:0000256" key="7">
    <source>
        <dbReference type="ARBA" id="ARBA00023157"/>
    </source>
</evidence>
<dbReference type="RefSeq" id="XP_028935483.1">
    <property type="nucleotide sequence ID" value="XM_029079650.2"/>
</dbReference>
<comment type="similarity">
    <text evidence="2">Belongs to the type I cytokine receptor family. Type 5 subfamily.</text>
</comment>
<reference evidence="17 18" key="1">
    <citation type="journal article" date="2008" name="Nature">
        <title>Genome analysis of the platypus reveals unique signatures of evolution.</title>
        <authorList>
            <person name="Warren W.C."/>
            <person name="Hillier L.W."/>
            <person name="Marshall Graves J.A."/>
            <person name="Birney E."/>
            <person name="Ponting C.P."/>
            <person name="Grutzner F."/>
            <person name="Belov K."/>
            <person name="Miller W."/>
            <person name="Clarke L."/>
            <person name="Chinwalla A.T."/>
            <person name="Yang S.P."/>
            <person name="Heger A."/>
            <person name="Locke D.P."/>
            <person name="Miethke P."/>
            <person name="Waters P.D."/>
            <person name="Veyrunes F."/>
            <person name="Fulton L."/>
            <person name="Fulton B."/>
            <person name="Graves T."/>
            <person name="Wallis J."/>
            <person name="Puente X.S."/>
            <person name="Lopez-Otin C."/>
            <person name="Ordonez G.R."/>
            <person name="Eichler E.E."/>
            <person name="Chen L."/>
            <person name="Cheng Z."/>
            <person name="Deakin J.E."/>
            <person name="Alsop A."/>
            <person name="Thompson K."/>
            <person name="Kirby P."/>
            <person name="Papenfuss A.T."/>
            <person name="Wakefield M.J."/>
            <person name="Olender T."/>
            <person name="Lancet D."/>
            <person name="Huttley G.A."/>
            <person name="Smit A.F."/>
            <person name="Pask A."/>
            <person name="Temple-Smith P."/>
            <person name="Batzer M.A."/>
            <person name="Walker J.A."/>
            <person name="Konkel M.K."/>
            <person name="Harris R.S."/>
            <person name="Whittington C.M."/>
            <person name="Wong E.S."/>
            <person name="Gemmell N.J."/>
            <person name="Buschiazzo E."/>
            <person name="Vargas Jentzsch I.M."/>
            <person name="Merkel A."/>
            <person name="Schmitz J."/>
            <person name="Zemann A."/>
            <person name="Churakov G."/>
            <person name="Kriegs J.O."/>
            <person name="Brosius J."/>
            <person name="Murchison E.P."/>
            <person name="Sachidanandam R."/>
            <person name="Smith C."/>
            <person name="Hannon G.J."/>
            <person name="Tsend-Ayush E."/>
            <person name="McMillan D."/>
            <person name="Attenborough R."/>
            <person name="Rens W."/>
            <person name="Ferguson-Smith M."/>
            <person name="Lefevre C.M."/>
            <person name="Sharp J.A."/>
            <person name="Nicholas K.R."/>
            <person name="Ray D.A."/>
            <person name="Kube M."/>
            <person name="Reinhardt R."/>
            <person name="Pringle T.H."/>
            <person name="Taylor J."/>
            <person name="Jones R.C."/>
            <person name="Nixon B."/>
            <person name="Dacheux J.L."/>
            <person name="Niwa H."/>
            <person name="Sekita Y."/>
            <person name="Huang X."/>
            <person name="Stark A."/>
            <person name="Kheradpour P."/>
            <person name="Kellis M."/>
            <person name="Flicek P."/>
            <person name="Chen Y."/>
            <person name="Webber C."/>
            <person name="Hardison R."/>
            <person name="Nelson J."/>
            <person name="Hallsworth-Pepin K."/>
            <person name="Delehaunty K."/>
            <person name="Markovic C."/>
            <person name="Minx P."/>
            <person name="Feng Y."/>
            <person name="Kremitzki C."/>
            <person name="Mitreva M."/>
            <person name="Glasscock J."/>
            <person name="Wylie T."/>
            <person name="Wohldmann P."/>
            <person name="Thiru P."/>
            <person name="Nhan M.N."/>
            <person name="Pohl C.S."/>
            <person name="Smith S.M."/>
            <person name="Hou S."/>
            <person name="Nefedov M."/>
            <person name="de Jong P.J."/>
            <person name="Renfree M.B."/>
            <person name="Mardis E.R."/>
            <person name="Wilson R.K."/>
        </authorList>
    </citation>
    <scope>NUCLEOTIDE SEQUENCE [LARGE SCALE GENOMIC DNA]</scope>
    <source>
        <strain evidence="17 18">Glennie</strain>
    </source>
</reference>
<evidence type="ECO:0000256" key="12">
    <source>
        <dbReference type="ARBA" id="ARBA00077227"/>
    </source>
</evidence>
<comment type="function">
    <text evidence="10">Receptor for thymic stromal lymphopoietin (TSLP). Forms a functional complex with TSLP and IL7R which is capable of stimulating cell proliferation through activation of STAT3 and STAT5. Also activates JAK2. Implicated in the development of the hematopoietic system.</text>
</comment>
<evidence type="ECO:0000313" key="18">
    <source>
        <dbReference type="Proteomes" id="UP000002279"/>
    </source>
</evidence>
<dbReference type="CDD" id="cd00063">
    <property type="entry name" value="FN3"/>
    <property type="match status" value="1"/>
</dbReference>
<dbReference type="Gene3D" id="2.60.40.10">
    <property type="entry name" value="Immunoglobulins"/>
    <property type="match status" value="2"/>
</dbReference>
<dbReference type="GO" id="GO:0004896">
    <property type="term" value="F:cytokine receptor activity"/>
    <property type="evidence" value="ECO:0000318"/>
    <property type="project" value="GO_Central"/>
</dbReference>
<evidence type="ECO:0000256" key="14">
    <source>
        <dbReference type="SAM" id="Phobius"/>
    </source>
</evidence>
<comment type="subcellular location">
    <subcellularLocation>
        <location evidence="1">Membrane</location>
        <topology evidence="1">Single-pass type I membrane protein</topology>
    </subcellularLocation>
</comment>
<organism evidence="17 18">
    <name type="scientific">Ornithorhynchus anatinus</name>
    <name type="common">Duckbill platypus</name>
    <dbReference type="NCBI Taxonomy" id="9258"/>
    <lineage>
        <taxon>Eukaryota</taxon>
        <taxon>Metazoa</taxon>
        <taxon>Chordata</taxon>
        <taxon>Craniata</taxon>
        <taxon>Vertebrata</taxon>
        <taxon>Euteleostomi</taxon>
        <taxon>Mammalia</taxon>
        <taxon>Monotremata</taxon>
        <taxon>Ornithorhynchidae</taxon>
        <taxon>Ornithorhynchus</taxon>
    </lineage>
</organism>
<dbReference type="FunCoup" id="F7AV46">
    <property type="interactions" value="293"/>
</dbReference>
<evidence type="ECO:0000256" key="4">
    <source>
        <dbReference type="ARBA" id="ARBA00022729"/>
    </source>
</evidence>
<dbReference type="InterPro" id="IPR048651">
    <property type="entry name" value="CRLF2-like_D1"/>
</dbReference>
<dbReference type="InterPro" id="IPR003961">
    <property type="entry name" value="FN3_dom"/>
</dbReference>
<dbReference type="STRING" id="9258.ENSOANP00000006349"/>
<evidence type="ECO:0000256" key="10">
    <source>
        <dbReference type="ARBA" id="ARBA00058201"/>
    </source>
</evidence>
<feature type="domain" description="Cytokine receptor-like factor 2-like D2" evidence="16">
    <location>
        <begin position="135"/>
        <end position="228"/>
    </location>
</feature>
<dbReference type="InterPro" id="IPR013783">
    <property type="entry name" value="Ig-like_fold"/>
</dbReference>
<dbReference type="OrthoDB" id="8803253at2759"/>
<reference evidence="17" key="3">
    <citation type="submission" date="2025-09" db="UniProtKB">
        <authorList>
            <consortium name="Ensembl"/>
        </authorList>
    </citation>
    <scope>IDENTIFICATION</scope>
    <source>
        <strain evidence="17">Glennie</strain>
    </source>
</reference>
<protein>
    <recommendedName>
        <fullName evidence="11">Cytokine receptor-like factor 2</fullName>
    </recommendedName>
    <alternativeName>
        <fullName evidence="12">Thymic stromal lymphopoietin protein receptor</fullName>
    </alternativeName>
</protein>
<dbReference type="OMA" id="DLNFQWH"/>
<proteinExistence type="inferred from homology"/>
<dbReference type="Proteomes" id="UP000002279">
    <property type="component" value="Chromosome 15"/>
</dbReference>
<gene>
    <name evidence="17" type="primary">CRLF2</name>
</gene>
<keyword evidence="4" id="KW-0732">Signal</keyword>
<dbReference type="PANTHER" id="PTHR23037:SF35">
    <property type="entry name" value="FIBRONECTIN TYPE-III DOMAIN-CONTAINING PROTEIN"/>
    <property type="match status" value="1"/>
</dbReference>
<evidence type="ECO:0000256" key="3">
    <source>
        <dbReference type="ARBA" id="ARBA00022692"/>
    </source>
</evidence>
<dbReference type="GO" id="GO:0019221">
    <property type="term" value="P:cytokine-mediated signaling pathway"/>
    <property type="evidence" value="ECO:0000318"/>
    <property type="project" value="GO_Central"/>
</dbReference>
<dbReference type="InParanoid" id="F7AV46"/>
<dbReference type="GeneID" id="100074584"/>
<evidence type="ECO:0000256" key="8">
    <source>
        <dbReference type="ARBA" id="ARBA00023170"/>
    </source>
</evidence>
<keyword evidence="6 14" id="KW-0472">Membrane</keyword>
<dbReference type="CTD" id="64109"/>
<keyword evidence="3 14" id="KW-0812">Transmembrane</keyword>
<accession>F7AV46</accession>
<dbReference type="InterPro" id="IPR036116">
    <property type="entry name" value="FN3_sf"/>
</dbReference>
<dbReference type="PANTHER" id="PTHR23037">
    <property type="entry name" value="CYTOKINE RECEPTOR"/>
    <property type="match status" value="1"/>
</dbReference>
<keyword evidence="7" id="KW-1015">Disulfide bond</keyword>
<dbReference type="InterPro" id="IPR048648">
    <property type="entry name" value="CRLF2-like_D2"/>
</dbReference>
<dbReference type="GO" id="GO:0019955">
    <property type="term" value="F:cytokine binding"/>
    <property type="evidence" value="ECO:0000318"/>
    <property type="project" value="GO_Central"/>
</dbReference>
<dbReference type="GeneTree" id="ENSGT00510000049974"/>
<dbReference type="GO" id="GO:0043235">
    <property type="term" value="C:receptor complex"/>
    <property type="evidence" value="ECO:0000318"/>
    <property type="project" value="GO_Central"/>
</dbReference>
<feature type="domain" description="Cytokine receptor-like factor 2-like D1" evidence="15">
    <location>
        <begin position="53"/>
        <end position="104"/>
    </location>
</feature>
<feature type="region of interest" description="Disordered" evidence="13">
    <location>
        <begin position="338"/>
        <end position="361"/>
    </location>
</feature>
<dbReference type="KEGG" id="oaa:100074584"/>
<keyword evidence="18" id="KW-1185">Reference proteome</keyword>
<keyword evidence="5 14" id="KW-1133">Transmembrane helix</keyword>
<dbReference type="HOGENOM" id="CLU_060544_0_0_1"/>
<evidence type="ECO:0000313" key="17">
    <source>
        <dbReference type="Ensembl" id="ENSOANP00000006349.3"/>
    </source>
</evidence>
<evidence type="ECO:0000256" key="9">
    <source>
        <dbReference type="ARBA" id="ARBA00023180"/>
    </source>
</evidence>
<keyword evidence="9" id="KW-0325">Glycoprotein</keyword>
<evidence type="ECO:0000256" key="11">
    <source>
        <dbReference type="ARBA" id="ARBA00068087"/>
    </source>
</evidence>
<feature type="transmembrane region" description="Helical" evidence="14">
    <location>
        <begin position="243"/>
        <end position="265"/>
    </location>
</feature>
<dbReference type="GO" id="GO:0008284">
    <property type="term" value="P:positive regulation of cell population proliferation"/>
    <property type="evidence" value="ECO:0000318"/>
    <property type="project" value="GO_Central"/>
</dbReference>
<dbReference type="Pfam" id="PF21604">
    <property type="entry name" value="CRLF2_D1"/>
    <property type="match status" value="1"/>
</dbReference>
<dbReference type="eggNOG" id="ENOG502RYG2">
    <property type="taxonomic scope" value="Eukaryota"/>
</dbReference>
<reference evidence="17" key="2">
    <citation type="submission" date="2025-08" db="UniProtKB">
        <authorList>
            <consortium name="Ensembl"/>
        </authorList>
    </citation>
    <scope>IDENTIFICATION</scope>
    <source>
        <strain evidence="17">Glennie</strain>
    </source>
</reference>
<keyword evidence="8" id="KW-0675">Receptor</keyword>
<dbReference type="Bgee" id="ENSOANG00000004012">
    <property type="expression patterns" value="Expressed in ovary and 3 other cell types or tissues"/>
</dbReference>
<dbReference type="GO" id="GO:0009897">
    <property type="term" value="C:external side of plasma membrane"/>
    <property type="evidence" value="ECO:0000318"/>
    <property type="project" value="GO_Central"/>
</dbReference>
<dbReference type="FunFam" id="2.60.40.10:FF:001547">
    <property type="entry name" value="Cytokine receptor-like factor 2"/>
    <property type="match status" value="1"/>
</dbReference>
<dbReference type="Ensembl" id="ENSOANT00000006351.3">
    <property type="protein sequence ID" value="ENSOANP00000006349.3"/>
    <property type="gene ID" value="ENSOANG00000004012.3"/>
</dbReference>
<dbReference type="Pfam" id="PF21605">
    <property type="entry name" value="CRLF2-like_D2"/>
    <property type="match status" value="1"/>
</dbReference>
<dbReference type="SUPFAM" id="SSF49265">
    <property type="entry name" value="Fibronectin type III"/>
    <property type="match status" value="2"/>
</dbReference>
<evidence type="ECO:0000256" key="1">
    <source>
        <dbReference type="ARBA" id="ARBA00004479"/>
    </source>
</evidence>
<evidence type="ECO:0000256" key="13">
    <source>
        <dbReference type="SAM" id="MobiDB-lite"/>
    </source>
</evidence>
<evidence type="ECO:0000259" key="15">
    <source>
        <dbReference type="Pfam" id="PF21604"/>
    </source>
</evidence>